<protein>
    <submittedName>
        <fullName evidence="1">Uncharacterized protein</fullName>
    </submittedName>
</protein>
<proteinExistence type="predicted"/>
<keyword evidence="2" id="KW-1185">Reference proteome</keyword>
<dbReference type="AlphaFoldDB" id="A0A6A7B5A6"/>
<dbReference type="OrthoDB" id="21502at2759"/>
<evidence type="ECO:0000313" key="1">
    <source>
        <dbReference type="EMBL" id="KAF2849635.1"/>
    </source>
</evidence>
<dbReference type="EMBL" id="MU006310">
    <property type="protein sequence ID" value="KAF2849635.1"/>
    <property type="molecule type" value="Genomic_DNA"/>
</dbReference>
<dbReference type="Gene3D" id="3.30.559.10">
    <property type="entry name" value="Chloramphenicol acetyltransferase-like domain"/>
    <property type="match status" value="2"/>
</dbReference>
<reference evidence="1" key="1">
    <citation type="submission" date="2020-01" db="EMBL/GenBank/DDBJ databases">
        <authorList>
            <consortium name="DOE Joint Genome Institute"/>
            <person name="Haridas S."/>
            <person name="Albert R."/>
            <person name="Binder M."/>
            <person name="Bloem J."/>
            <person name="Labutti K."/>
            <person name="Salamov A."/>
            <person name="Andreopoulos B."/>
            <person name="Baker S.E."/>
            <person name="Barry K."/>
            <person name="Bills G."/>
            <person name="Bluhm B.H."/>
            <person name="Cannon C."/>
            <person name="Castanera R."/>
            <person name="Culley D.E."/>
            <person name="Daum C."/>
            <person name="Ezra D."/>
            <person name="Gonzalez J.B."/>
            <person name="Henrissat B."/>
            <person name="Kuo A."/>
            <person name="Liang C."/>
            <person name="Lipzen A."/>
            <person name="Lutzoni F."/>
            <person name="Magnuson J."/>
            <person name="Mondo S."/>
            <person name="Nolan M."/>
            <person name="Ohm R."/>
            <person name="Pangilinan J."/>
            <person name="Park H.-J."/>
            <person name="Ramirez L."/>
            <person name="Alfaro M."/>
            <person name="Sun H."/>
            <person name="Tritt A."/>
            <person name="Yoshinaga Y."/>
            <person name="Zwiers L.-H."/>
            <person name="Turgeon B.G."/>
            <person name="Goodwin S.B."/>
            <person name="Spatafora J.W."/>
            <person name="Crous P.W."/>
            <person name="Grigoriev I.V."/>
        </authorList>
    </citation>
    <scope>NUCLEOTIDE SEQUENCE</scope>
    <source>
        <strain evidence="1">IPT5</strain>
    </source>
</reference>
<organism evidence="1 2">
    <name type="scientific">Plenodomus tracheiphilus IPT5</name>
    <dbReference type="NCBI Taxonomy" id="1408161"/>
    <lineage>
        <taxon>Eukaryota</taxon>
        <taxon>Fungi</taxon>
        <taxon>Dikarya</taxon>
        <taxon>Ascomycota</taxon>
        <taxon>Pezizomycotina</taxon>
        <taxon>Dothideomycetes</taxon>
        <taxon>Pleosporomycetidae</taxon>
        <taxon>Pleosporales</taxon>
        <taxon>Pleosporineae</taxon>
        <taxon>Leptosphaeriaceae</taxon>
        <taxon>Plenodomus</taxon>
    </lineage>
</organism>
<evidence type="ECO:0000313" key="2">
    <source>
        <dbReference type="Proteomes" id="UP000799423"/>
    </source>
</evidence>
<accession>A0A6A7B5A6</accession>
<name>A0A6A7B5A6_9PLEO</name>
<gene>
    <name evidence="1" type="ORF">T440DRAFT_122715</name>
</gene>
<sequence>MVPRRSGLAQTHSDFVAREDAPISMEDLLSQDTPQISLHVTSSTNAALVALSWPHTLMDVMGQQAFLSAWSLVLAGRESEVPPVLGAREDKLCSIIGAPTGKKEEYILKSKQLKGLAMLQFGARFAWDMLTGPTPETRTVCLPQAFVNKLRRQAQADLDDPQGKEETPFISDGDVLSAWTMRIVASSLPQPRPMTALHAMNARFLLPELVNALFPDVATGPLGPIALNNRQHLMGQATEAQVLASLREQLVTGDPSTLLYSDPNALLMPFTDWTKAKFFHVADFSPAVVRAGDNSISRFNPPGTPFFHQASSRRPNPTARLMVVNLGKDHGDNYWLTLTLSPPAWTKLEESLNEEKCSE</sequence>
<dbReference type="InterPro" id="IPR023213">
    <property type="entry name" value="CAT-like_dom_sf"/>
</dbReference>
<dbReference type="Proteomes" id="UP000799423">
    <property type="component" value="Unassembled WGS sequence"/>
</dbReference>